<accession>A0ACD5IMQ6</accession>
<gene>
    <name evidence="1" type="ORF">HF292_000880</name>
</gene>
<reference evidence="1 2" key="1">
    <citation type="journal article" date="2021" name="ISME J.">
        <title>Genomic evolution of the class Acidithiobacillia: deep-branching Proteobacteria living in extreme acidic conditions.</title>
        <authorList>
            <person name="Moya-Beltran A."/>
            <person name="Beard S."/>
            <person name="Rojas-Villalobos C."/>
            <person name="Issotta F."/>
            <person name="Gallardo Y."/>
            <person name="Ulloa R."/>
            <person name="Giaveno A."/>
            <person name="Degli Esposti M."/>
            <person name="Johnson D.B."/>
            <person name="Quatrini R."/>
        </authorList>
    </citation>
    <scope>NUCLEOTIDE SEQUENCE [LARGE SCALE GENOMIC DNA]</scope>
    <source>
        <strain evidence="1 2">CF3</strain>
    </source>
</reference>
<organism evidence="1 2">
    <name type="scientific">Acidithiobacillus ferruginosus</name>
    <dbReference type="NCBI Taxonomy" id="3063951"/>
    <lineage>
        <taxon>Bacteria</taxon>
        <taxon>Pseudomonadati</taxon>
        <taxon>Pseudomonadota</taxon>
        <taxon>Acidithiobacillia</taxon>
        <taxon>Acidithiobacillales</taxon>
        <taxon>Acidithiobacillaceae</taxon>
        <taxon>Acidithiobacillus</taxon>
    </lineage>
</organism>
<evidence type="ECO:0000313" key="2">
    <source>
        <dbReference type="Proteomes" id="UP001196097"/>
    </source>
</evidence>
<sequence length="44" mass="5063">MSAHVDVRSWPILLLPKLGGKVQLRCPAAVEPWWSAADWKRTYE</sequence>
<dbReference type="EMBL" id="CP130946">
    <property type="protein sequence ID" value="XRP73226.1"/>
    <property type="molecule type" value="Genomic_DNA"/>
</dbReference>
<proteinExistence type="predicted"/>
<keyword evidence="2" id="KW-1185">Reference proteome</keyword>
<protein>
    <submittedName>
        <fullName evidence="1">Uncharacterized protein</fullName>
    </submittedName>
</protein>
<evidence type="ECO:0000313" key="1">
    <source>
        <dbReference type="EMBL" id="XRP73226.1"/>
    </source>
</evidence>
<name>A0ACD5IMQ6_9PROT</name>
<dbReference type="Proteomes" id="UP001196097">
    <property type="component" value="Chromosome"/>
</dbReference>